<gene>
    <name evidence="3" type="ORF">PPACK8108_LOCUS23804</name>
</gene>
<feature type="region of interest" description="Disordered" evidence="1">
    <location>
        <begin position="180"/>
        <end position="206"/>
    </location>
</feature>
<dbReference type="EMBL" id="CALTRL010006012">
    <property type="protein sequence ID" value="CAH7688786.1"/>
    <property type="molecule type" value="Genomic_DNA"/>
</dbReference>
<evidence type="ECO:0000313" key="4">
    <source>
        <dbReference type="Proteomes" id="UP001153365"/>
    </source>
</evidence>
<keyword evidence="2" id="KW-0812">Transmembrane</keyword>
<keyword evidence="2" id="KW-0472">Membrane</keyword>
<evidence type="ECO:0000313" key="3">
    <source>
        <dbReference type="EMBL" id="CAH7688786.1"/>
    </source>
</evidence>
<reference evidence="3" key="1">
    <citation type="submission" date="2022-06" db="EMBL/GenBank/DDBJ databases">
        <authorList>
            <consortium name="SYNGENTA / RWTH Aachen University"/>
        </authorList>
    </citation>
    <scope>NUCLEOTIDE SEQUENCE</scope>
</reference>
<feature type="transmembrane region" description="Helical" evidence="2">
    <location>
        <begin position="68"/>
        <end position="88"/>
    </location>
</feature>
<feature type="transmembrane region" description="Helical" evidence="2">
    <location>
        <begin position="114"/>
        <end position="136"/>
    </location>
</feature>
<feature type="compositionally biased region" description="Polar residues" evidence="1">
    <location>
        <begin position="218"/>
        <end position="257"/>
    </location>
</feature>
<organism evidence="3 4">
    <name type="scientific">Phakopsora pachyrhizi</name>
    <name type="common">Asian soybean rust disease fungus</name>
    <dbReference type="NCBI Taxonomy" id="170000"/>
    <lineage>
        <taxon>Eukaryota</taxon>
        <taxon>Fungi</taxon>
        <taxon>Dikarya</taxon>
        <taxon>Basidiomycota</taxon>
        <taxon>Pucciniomycotina</taxon>
        <taxon>Pucciniomycetes</taxon>
        <taxon>Pucciniales</taxon>
        <taxon>Phakopsoraceae</taxon>
        <taxon>Phakopsora</taxon>
    </lineage>
</organism>
<evidence type="ECO:0000256" key="1">
    <source>
        <dbReference type="SAM" id="MobiDB-lite"/>
    </source>
</evidence>
<evidence type="ECO:0008006" key="5">
    <source>
        <dbReference type="Google" id="ProtNLM"/>
    </source>
</evidence>
<evidence type="ECO:0000256" key="2">
    <source>
        <dbReference type="SAM" id="Phobius"/>
    </source>
</evidence>
<feature type="compositionally biased region" description="Basic and acidic residues" evidence="1">
    <location>
        <begin position="323"/>
        <end position="339"/>
    </location>
</feature>
<comment type="caution">
    <text evidence="3">The sequence shown here is derived from an EMBL/GenBank/DDBJ whole genome shotgun (WGS) entry which is preliminary data.</text>
</comment>
<sequence length="339" mass="38620">MSQSDSGESDQRSNNRPVVSMNQTLEFSLQNGLAVQKVFENAQRYGLRPQDEAALIQGRQSMIQYTRWGFFLGATLAPLPLFRGMYAIKNLPKLAPLVDRVTKKPDPELIKARMIWLAKSVVATTVGSGVGTWVGFEFGLLRMNQRVRSVEGCRERLFHAFEEARKELLLSNNQIPIQSRYNQQLRGRSESLEQDGSRERDSSRDFVADQGFYTQQNLDEIDLQHQQNRSDSLERQTSIKSEVDRSNQSNFSGTSGSRWEELRKSRNATPSTWETIRQKQNRPIDPDLQPSSSTSSSNSKDYSVNQNSNTSAPEISQESFEELLERERKLSSGEIRSRS</sequence>
<feature type="compositionally biased region" description="Basic and acidic residues" evidence="1">
    <location>
        <begin position="187"/>
        <end position="206"/>
    </location>
</feature>
<proteinExistence type="predicted"/>
<feature type="compositionally biased region" description="Polar residues" evidence="1">
    <location>
        <begin position="304"/>
        <end position="317"/>
    </location>
</feature>
<keyword evidence="2" id="KW-1133">Transmembrane helix</keyword>
<protein>
    <recommendedName>
        <fullName evidence="5">Transmembrane protein</fullName>
    </recommendedName>
</protein>
<feature type="region of interest" description="Disordered" evidence="1">
    <location>
        <begin position="218"/>
        <end position="339"/>
    </location>
</feature>
<feature type="compositionally biased region" description="Low complexity" evidence="1">
    <location>
        <begin position="291"/>
        <end position="303"/>
    </location>
</feature>
<dbReference type="AlphaFoldDB" id="A0AAV0BNB5"/>
<name>A0AAV0BNB5_PHAPC</name>
<dbReference type="Proteomes" id="UP001153365">
    <property type="component" value="Unassembled WGS sequence"/>
</dbReference>
<keyword evidence="4" id="KW-1185">Reference proteome</keyword>
<accession>A0AAV0BNB5</accession>